<comment type="subcellular location">
    <subcellularLocation>
        <location evidence="1">Cell membrane</location>
        <topology evidence="1">Multi-pass membrane protein</topology>
    </subcellularLocation>
</comment>
<evidence type="ECO:0000256" key="3">
    <source>
        <dbReference type="ARBA" id="ARBA00022553"/>
    </source>
</evidence>
<dbReference type="GO" id="GO:0000155">
    <property type="term" value="F:phosphorelay sensor kinase activity"/>
    <property type="evidence" value="ECO:0007669"/>
    <property type="project" value="InterPro"/>
</dbReference>
<dbReference type="CDD" id="cd06225">
    <property type="entry name" value="HAMP"/>
    <property type="match status" value="1"/>
</dbReference>
<reference evidence="9 10" key="1">
    <citation type="submission" date="2022-02" db="EMBL/GenBank/DDBJ databases">
        <title>Paenibacillus sp. MBLB1776 Whole Genome Shotgun Sequencing.</title>
        <authorList>
            <person name="Hwang C.Y."/>
            <person name="Cho E.-S."/>
            <person name="Seo M.-J."/>
        </authorList>
    </citation>
    <scope>NUCLEOTIDE SEQUENCE [LARGE SCALE GENOMIC DNA]</scope>
    <source>
        <strain evidence="9 10">MBLB1776</strain>
    </source>
</reference>
<dbReference type="Pfam" id="PF00672">
    <property type="entry name" value="HAMP"/>
    <property type="match status" value="1"/>
</dbReference>
<keyword evidence="10" id="KW-1185">Reference proteome</keyword>
<proteinExistence type="predicted"/>
<dbReference type="Pfam" id="PF02518">
    <property type="entry name" value="HATPase_c"/>
    <property type="match status" value="1"/>
</dbReference>
<keyword evidence="5 9" id="KW-0418">Kinase</keyword>
<evidence type="ECO:0000256" key="2">
    <source>
        <dbReference type="ARBA" id="ARBA00022475"/>
    </source>
</evidence>
<keyword evidence="7" id="KW-0812">Transmembrane</keyword>
<keyword evidence="7" id="KW-1133">Transmembrane helix</keyword>
<evidence type="ECO:0000256" key="5">
    <source>
        <dbReference type="ARBA" id="ARBA00022777"/>
    </source>
</evidence>
<dbReference type="PANTHER" id="PTHR34220:SF7">
    <property type="entry name" value="SENSOR HISTIDINE KINASE YPDA"/>
    <property type="match status" value="1"/>
</dbReference>
<organism evidence="9 10">
    <name type="scientific">Paenibacillus aurantius</name>
    <dbReference type="NCBI Taxonomy" id="2918900"/>
    <lineage>
        <taxon>Bacteria</taxon>
        <taxon>Bacillati</taxon>
        <taxon>Bacillota</taxon>
        <taxon>Bacilli</taxon>
        <taxon>Bacillales</taxon>
        <taxon>Paenibacillaceae</taxon>
        <taxon>Paenibacillus</taxon>
    </lineage>
</organism>
<dbReference type="InterPro" id="IPR036890">
    <property type="entry name" value="HATPase_C_sf"/>
</dbReference>
<protein>
    <submittedName>
        <fullName evidence="9">Sensor histidine kinase</fullName>
        <ecNumber evidence="9">2.7.13.3</ecNumber>
    </submittedName>
</protein>
<dbReference type="InterPro" id="IPR050640">
    <property type="entry name" value="Bact_2-comp_sensor_kinase"/>
</dbReference>
<dbReference type="RefSeq" id="WP_315607368.1">
    <property type="nucleotide sequence ID" value="NZ_CP130318.1"/>
</dbReference>
<evidence type="ECO:0000256" key="6">
    <source>
        <dbReference type="ARBA" id="ARBA00023136"/>
    </source>
</evidence>
<dbReference type="Proteomes" id="UP001305702">
    <property type="component" value="Chromosome"/>
</dbReference>
<keyword evidence="6 7" id="KW-0472">Membrane</keyword>
<dbReference type="AlphaFoldDB" id="A0AA96RFM1"/>
<feature type="transmembrane region" description="Helical" evidence="7">
    <location>
        <begin position="16"/>
        <end position="35"/>
    </location>
</feature>
<sequence length="578" mass="65433">MPDRPGRYIPFSYKMMVPYLLLVMMTDIIVGYFSYHSAVQSRTELVQANAAGALRQMRDNTRYQMADLQAVSDSLFSSPSYQSYLQVAGDRAAVYETTMRGLLPLMETPLKMTAQNLRMIVYVTNSRIDEIHGNLNMDIQDKSYALLSINRLSSQSWHADMVASGEDNVWRQVDNDAEFGNLSLLRKLISFTDYQTEIGFLRITVPMKELFHSLLISGISQDSIIQVVDERENRVLFSNAPDRELSAKDGRFLTIAEEIPNTDLVLRANIPISALHQDAGRIGLITLSVCGISFVVMAVMAFLVAQYSGRSIKHILSCIRLFQAGQFSKRLALTGNDEFAQISAAFNRMAQNIDELIREVYLQGIQKKEAELTALQAQINPHFLYNTLSSINSLAHIGETKKLGAMVAGLARFYRLTLNEGNLFIPIGKEIDQVKSYLDIQAIKYANRFTVSYELDPDILPCQTIKLIVQPFVENVLKHAWFEERIHIRLMGSRQGERIELRIIDNGLGMTREALRRLSDPHQPETGGYGVRNVNERIRLQYGDLYGVHIFSRLGIGTTVRIMLPYEDGKGQRRLNEA</sequence>
<dbReference type="InterPro" id="IPR010559">
    <property type="entry name" value="Sig_transdc_His_kin_internal"/>
</dbReference>
<evidence type="ECO:0000313" key="10">
    <source>
        <dbReference type="Proteomes" id="UP001305702"/>
    </source>
</evidence>
<dbReference type="GO" id="GO:0005886">
    <property type="term" value="C:plasma membrane"/>
    <property type="evidence" value="ECO:0007669"/>
    <property type="project" value="UniProtKB-SubCell"/>
</dbReference>
<evidence type="ECO:0000256" key="1">
    <source>
        <dbReference type="ARBA" id="ARBA00004651"/>
    </source>
</evidence>
<name>A0AA96RFM1_9BACL</name>
<feature type="domain" description="HAMP" evidence="8">
    <location>
        <begin position="306"/>
        <end position="358"/>
    </location>
</feature>
<dbReference type="SMART" id="SM00304">
    <property type="entry name" value="HAMP"/>
    <property type="match status" value="1"/>
</dbReference>
<dbReference type="EMBL" id="CP130318">
    <property type="protein sequence ID" value="WNQ13585.1"/>
    <property type="molecule type" value="Genomic_DNA"/>
</dbReference>
<dbReference type="InterPro" id="IPR003660">
    <property type="entry name" value="HAMP_dom"/>
</dbReference>
<accession>A0AA96RFM1</accession>
<dbReference type="EC" id="2.7.13.3" evidence="9"/>
<evidence type="ECO:0000313" key="9">
    <source>
        <dbReference type="EMBL" id="WNQ13585.1"/>
    </source>
</evidence>
<dbReference type="Gene3D" id="3.30.565.10">
    <property type="entry name" value="Histidine kinase-like ATPase, C-terminal domain"/>
    <property type="match status" value="1"/>
</dbReference>
<dbReference type="Gene3D" id="6.10.340.10">
    <property type="match status" value="1"/>
</dbReference>
<evidence type="ECO:0000256" key="4">
    <source>
        <dbReference type="ARBA" id="ARBA00022679"/>
    </source>
</evidence>
<evidence type="ECO:0000256" key="7">
    <source>
        <dbReference type="SAM" id="Phobius"/>
    </source>
</evidence>
<keyword evidence="4 9" id="KW-0808">Transferase</keyword>
<dbReference type="SUPFAM" id="SSF55874">
    <property type="entry name" value="ATPase domain of HSP90 chaperone/DNA topoisomerase II/histidine kinase"/>
    <property type="match status" value="1"/>
</dbReference>
<keyword evidence="3" id="KW-0597">Phosphoprotein</keyword>
<keyword evidence="2" id="KW-1003">Cell membrane</keyword>
<dbReference type="Pfam" id="PF06580">
    <property type="entry name" value="His_kinase"/>
    <property type="match status" value="1"/>
</dbReference>
<evidence type="ECO:0000259" key="8">
    <source>
        <dbReference type="PROSITE" id="PS50885"/>
    </source>
</evidence>
<dbReference type="PROSITE" id="PS50885">
    <property type="entry name" value="HAMP"/>
    <property type="match status" value="1"/>
</dbReference>
<dbReference type="PANTHER" id="PTHR34220">
    <property type="entry name" value="SENSOR HISTIDINE KINASE YPDA"/>
    <property type="match status" value="1"/>
</dbReference>
<dbReference type="InterPro" id="IPR003594">
    <property type="entry name" value="HATPase_dom"/>
</dbReference>
<dbReference type="KEGG" id="paun:MJA45_11390"/>
<gene>
    <name evidence="9" type="ORF">MJA45_11390</name>
</gene>
<feature type="transmembrane region" description="Helical" evidence="7">
    <location>
        <begin position="282"/>
        <end position="305"/>
    </location>
</feature>